<dbReference type="PANTHER" id="PTHR33592:SF5">
    <property type="entry name" value="TRANSMEMBRANE PROTEIN"/>
    <property type="match status" value="1"/>
</dbReference>
<reference evidence="2 3" key="1">
    <citation type="journal article" date="2023" name="Plants (Basel)">
        <title>Bridging the Gap: Combining Genomics and Transcriptomics Approaches to Understand Stylosanthes scabra, an Orphan Legume from the Brazilian Caatinga.</title>
        <authorList>
            <person name="Ferreira-Neto J.R.C."/>
            <person name="da Silva M.D."/>
            <person name="Binneck E."/>
            <person name="de Melo N.F."/>
            <person name="da Silva R.H."/>
            <person name="de Melo A.L.T.M."/>
            <person name="Pandolfi V."/>
            <person name="Bustamante F.O."/>
            <person name="Brasileiro-Vidal A.C."/>
            <person name="Benko-Iseppon A.M."/>
        </authorList>
    </citation>
    <scope>NUCLEOTIDE SEQUENCE [LARGE SCALE GENOMIC DNA]</scope>
    <source>
        <tissue evidence="2">Leaves</tissue>
    </source>
</reference>
<accession>A0ABU6S5A6</accession>
<evidence type="ECO:0008006" key="4">
    <source>
        <dbReference type="Google" id="ProtNLM"/>
    </source>
</evidence>
<evidence type="ECO:0000313" key="2">
    <source>
        <dbReference type="EMBL" id="MED6131601.1"/>
    </source>
</evidence>
<proteinExistence type="predicted"/>
<dbReference type="PANTHER" id="PTHR33592">
    <property type="entry name" value="TRANSMEMBRANE PROTEIN"/>
    <property type="match status" value="1"/>
</dbReference>
<feature type="chain" id="PRO_5045412372" description="Transmembrane protein" evidence="1">
    <location>
        <begin position="23"/>
        <end position="110"/>
    </location>
</feature>
<keyword evidence="1" id="KW-0732">Signal</keyword>
<feature type="signal peptide" evidence="1">
    <location>
        <begin position="1"/>
        <end position="22"/>
    </location>
</feature>
<comment type="caution">
    <text evidence="2">The sequence shown here is derived from an EMBL/GenBank/DDBJ whole genome shotgun (WGS) entry which is preliminary data.</text>
</comment>
<keyword evidence="3" id="KW-1185">Reference proteome</keyword>
<name>A0ABU6S5A6_9FABA</name>
<sequence>MMMMRVLKIVLALFLLLSIVHVQPNQAIRVMNMKKQLGLMETLDKGPVPPSGPSSCTFIPGSGGTRCPPVNEMNVAGNVRHRRSGFARSIRWAVSSNQHLLTKQGKYHGF</sequence>
<evidence type="ECO:0000256" key="1">
    <source>
        <dbReference type="SAM" id="SignalP"/>
    </source>
</evidence>
<organism evidence="2 3">
    <name type="scientific">Stylosanthes scabra</name>
    <dbReference type="NCBI Taxonomy" id="79078"/>
    <lineage>
        <taxon>Eukaryota</taxon>
        <taxon>Viridiplantae</taxon>
        <taxon>Streptophyta</taxon>
        <taxon>Embryophyta</taxon>
        <taxon>Tracheophyta</taxon>
        <taxon>Spermatophyta</taxon>
        <taxon>Magnoliopsida</taxon>
        <taxon>eudicotyledons</taxon>
        <taxon>Gunneridae</taxon>
        <taxon>Pentapetalae</taxon>
        <taxon>rosids</taxon>
        <taxon>fabids</taxon>
        <taxon>Fabales</taxon>
        <taxon>Fabaceae</taxon>
        <taxon>Papilionoideae</taxon>
        <taxon>50 kb inversion clade</taxon>
        <taxon>dalbergioids sensu lato</taxon>
        <taxon>Dalbergieae</taxon>
        <taxon>Pterocarpus clade</taxon>
        <taxon>Stylosanthes</taxon>
    </lineage>
</organism>
<gene>
    <name evidence="2" type="ORF">PIB30_011203</name>
</gene>
<evidence type="ECO:0000313" key="3">
    <source>
        <dbReference type="Proteomes" id="UP001341840"/>
    </source>
</evidence>
<dbReference type="Proteomes" id="UP001341840">
    <property type="component" value="Unassembled WGS sequence"/>
</dbReference>
<protein>
    <recommendedName>
        <fullName evidence="4">Transmembrane protein</fullName>
    </recommendedName>
</protein>
<dbReference type="EMBL" id="JASCZI010060442">
    <property type="protein sequence ID" value="MED6131601.1"/>
    <property type="molecule type" value="Genomic_DNA"/>
</dbReference>